<dbReference type="Pfam" id="PF01373">
    <property type="entry name" value="Glyco_hydro_14"/>
    <property type="match status" value="1"/>
</dbReference>
<evidence type="ECO:0000313" key="6">
    <source>
        <dbReference type="Proteomes" id="UP000327157"/>
    </source>
</evidence>
<keyword evidence="6" id="KW-1185">Reference proteome</keyword>
<comment type="catalytic activity">
    <reaction evidence="4">
        <text>Hydrolysis of (1-&gt;4)-alpha-D-glucosidic linkages in polysaccharides so as to remove successive maltose units from the non-reducing ends of the chains.</text>
        <dbReference type="EC" id="3.2.1.2"/>
    </reaction>
</comment>
<sequence length="154" mass="17505">MKERSREMDSSPPTAEEIFRDYSARRTDPVHSLTNDFTIVNWAASATGYRASFLTECRVTKSDLELALIQFANDTSSEAHVELNLMIFFEEGIISEIEVGLGLCGELRYPSYPERHGWKYPVKAGAFKSRSNAWAYFLVIYSQVGGELAYSWLQ</sequence>
<keyword evidence="2 4" id="KW-0119">Carbohydrate metabolism</keyword>
<comment type="caution">
    <text evidence="5">The sequence shown here is derived from an EMBL/GenBank/DDBJ whole genome shotgun (WGS) entry which is preliminary data.</text>
</comment>
<dbReference type="InterPro" id="IPR017853">
    <property type="entry name" value="GH"/>
</dbReference>
<evidence type="ECO:0000256" key="1">
    <source>
        <dbReference type="ARBA" id="ARBA00005652"/>
    </source>
</evidence>
<organism evidence="5 6">
    <name type="scientific">Pyrus ussuriensis x Pyrus communis</name>
    <dbReference type="NCBI Taxonomy" id="2448454"/>
    <lineage>
        <taxon>Eukaryota</taxon>
        <taxon>Viridiplantae</taxon>
        <taxon>Streptophyta</taxon>
        <taxon>Embryophyta</taxon>
        <taxon>Tracheophyta</taxon>
        <taxon>Spermatophyta</taxon>
        <taxon>Magnoliopsida</taxon>
        <taxon>eudicotyledons</taxon>
        <taxon>Gunneridae</taxon>
        <taxon>Pentapetalae</taxon>
        <taxon>rosids</taxon>
        <taxon>fabids</taxon>
        <taxon>Rosales</taxon>
        <taxon>Rosaceae</taxon>
        <taxon>Amygdaloideae</taxon>
        <taxon>Maleae</taxon>
        <taxon>Pyrus</taxon>
    </lineage>
</organism>
<evidence type="ECO:0000313" key="5">
    <source>
        <dbReference type="EMBL" id="KAB2611074.1"/>
    </source>
</evidence>
<accession>A0A5N5GJY5</accession>
<dbReference type="SUPFAM" id="SSF51445">
    <property type="entry name" value="(Trans)glycosidases"/>
    <property type="match status" value="1"/>
</dbReference>
<dbReference type="EMBL" id="SMOL01000487">
    <property type="protein sequence ID" value="KAB2611074.1"/>
    <property type="molecule type" value="Genomic_DNA"/>
</dbReference>
<reference evidence="5 6" key="1">
    <citation type="submission" date="2019-09" db="EMBL/GenBank/DDBJ databases">
        <authorList>
            <person name="Ou C."/>
        </authorList>
    </citation>
    <scope>NUCLEOTIDE SEQUENCE [LARGE SCALE GENOMIC DNA]</scope>
    <source>
        <strain evidence="5">S2</strain>
        <tissue evidence="5">Leaf</tissue>
    </source>
</reference>
<dbReference type="PANTHER" id="PTHR31352">
    <property type="entry name" value="BETA-AMYLASE 1, CHLOROPLASTIC"/>
    <property type="match status" value="1"/>
</dbReference>
<evidence type="ECO:0000256" key="3">
    <source>
        <dbReference type="ARBA" id="ARBA00023326"/>
    </source>
</evidence>
<proteinExistence type="inferred from homology"/>
<dbReference type="PANTHER" id="PTHR31352:SF47">
    <property type="entry name" value="BETA-AMYLASE 7"/>
    <property type="match status" value="1"/>
</dbReference>
<comment type="similarity">
    <text evidence="1 4">Belongs to the glycosyl hydrolase 14 family.</text>
</comment>
<dbReference type="GO" id="GO:0000272">
    <property type="term" value="P:polysaccharide catabolic process"/>
    <property type="evidence" value="ECO:0007669"/>
    <property type="project" value="UniProtKB-KW"/>
</dbReference>
<dbReference type="Proteomes" id="UP000327157">
    <property type="component" value="Chromosome 17"/>
</dbReference>
<dbReference type="GO" id="GO:0016161">
    <property type="term" value="F:beta-amylase activity"/>
    <property type="evidence" value="ECO:0007669"/>
    <property type="project" value="UniProtKB-EC"/>
</dbReference>
<evidence type="ECO:0000256" key="4">
    <source>
        <dbReference type="RuleBase" id="RU000509"/>
    </source>
</evidence>
<evidence type="ECO:0000256" key="2">
    <source>
        <dbReference type="ARBA" id="ARBA00023277"/>
    </source>
</evidence>
<dbReference type="InterPro" id="IPR001554">
    <property type="entry name" value="Glyco_hydro_14"/>
</dbReference>
<name>A0A5N5GJY5_9ROSA</name>
<reference evidence="6" key="2">
    <citation type="submission" date="2019-10" db="EMBL/GenBank/DDBJ databases">
        <title>A de novo genome assembly of a pear dwarfing rootstock.</title>
        <authorList>
            <person name="Wang F."/>
            <person name="Wang J."/>
            <person name="Li S."/>
            <person name="Zhang Y."/>
            <person name="Fang M."/>
            <person name="Ma L."/>
            <person name="Zhao Y."/>
            <person name="Jiang S."/>
        </authorList>
    </citation>
    <scope>NUCLEOTIDE SEQUENCE [LARGE SCALE GENOMIC DNA]</scope>
</reference>
<dbReference type="Gene3D" id="3.20.20.80">
    <property type="entry name" value="Glycosidases"/>
    <property type="match status" value="1"/>
</dbReference>
<keyword evidence="4" id="KW-0326">Glycosidase</keyword>
<protein>
    <recommendedName>
        <fullName evidence="4">Beta-amylase</fullName>
        <ecNumber evidence="4">3.2.1.2</ecNumber>
    </recommendedName>
</protein>
<keyword evidence="3 4" id="KW-0624">Polysaccharide degradation</keyword>
<gene>
    <name evidence="5" type="ORF">D8674_019106</name>
</gene>
<dbReference type="EC" id="3.2.1.2" evidence="4"/>
<reference evidence="5 6" key="3">
    <citation type="submission" date="2019-11" db="EMBL/GenBank/DDBJ databases">
        <title>A de novo genome assembly of a pear dwarfing rootstock.</title>
        <authorList>
            <person name="Wang F."/>
            <person name="Wang J."/>
            <person name="Li S."/>
            <person name="Zhang Y."/>
            <person name="Fang M."/>
            <person name="Ma L."/>
            <person name="Zhao Y."/>
            <person name="Jiang S."/>
        </authorList>
    </citation>
    <scope>NUCLEOTIDE SEQUENCE [LARGE SCALE GENOMIC DNA]</scope>
    <source>
        <strain evidence="5">S2</strain>
        <tissue evidence="5">Leaf</tissue>
    </source>
</reference>
<dbReference type="AlphaFoldDB" id="A0A5N5GJY5"/>
<keyword evidence="4" id="KW-0378">Hydrolase</keyword>